<proteinExistence type="predicted"/>
<name>A0A0C3GVG6_OIDMZ</name>
<dbReference type="STRING" id="913774.A0A0C3GVG6"/>
<dbReference type="InParanoid" id="A0A0C3GVG6"/>
<accession>A0A0C3GVG6</accession>
<reference evidence="1 2" key="1">
    <citation type="submission" date="2014-04" db="EMBL/GenBank/DDBJ databases">
        <authorList>
            <consortium name="DOE Joint Genome Institute"/>
            <person name="Kuo A."/>
            <person name="Martino E."/>
            <person name="Perotto S."/>
            <person name="Kohler A."/>
            <person name="Nagy L.G."/>
            <person name="Floudas D."/>
            <person name="Copeland A."/>
            <person name="Barry K.W."/>
            <person name="Cichocki N."/>
            <person name="Veneault-Fourrey C."/>
            <person name="LaButti K."/>
            <person name="Lindquist E.A."/>
            <person name="Lipzen A."/>
            <person name="Lundell T."/>
            <person name="Morin E."/>
            <person name="Murat C."/>
            <person name="Sun H."/>
            <person name="Tunlid A."/>
            <person name="Henrissat B."/>
            <person name="Grigoriev I.V."/>
            <person name="Hibbett D.S."/>
            <person name="Martin F."/>
            <person name="Nordberg H.P."/>
            <person name="Cantor M.N."/>
            <person name="Hua S.X."/>
        </authorList>
    </citation>
    <scope>NUCLEOTIDE SEQUENCE [LARGE SCALE GENOMIC DNA]</scope>
    <source>
        <strain evidence="1 2">Zn</strain>
    </source>
</reference>
<dbReference type="OrthoDB" id="3599765at2759"/>
<dbReference type="HOGENOM" id="CLU_1886374_0_0_1"/>
<keyword evidence="2" id="KW-1185">Reference proteome</keyword>
<dbReference type="Proteomes" id="UP000054321">
    <property type="component" value="Unassembled WGS sequence"/>
</dbReference>
<reference evidence="2" key="2">
    <citation type="submission" date="2015-01" db="EMBL/GenBank/DDBJ databases">
        <title>Evolutionary Origins and Diversification of the Mycorrhizal Mutualists.</title>
        <authorList>
            <consortium name="DOE Joint Genome Institute"/>
            <consortium name="Mycorrhizal Genomics Consortium"/>
            <person name="Kohler A."/>
            <person name="Kuo A."/>
            <person name="Nagy L.G."/>
            <person name="Floudas D."/>
            <person name="Copeland A."/>
            <person name="Barry K.W."/>
            <person name="Cichocki N."/>
            <person name="Veneault-Fourrey C."/>
            <person name="LaButti K."/>
            <person name="Lindquist E.A."/>
            <person name="Lipzen A."/>
            <person name="Lundell T."/>
            <person name="Morin E."/>
            <person name="Murat C."/>
            <person name="Riley R."/>
            <person name="Ohm R."/>
            <person name="Sun H."/>
            <person name="Tunlid A."/>
            <person name="Henrissat B."/>
            <person name="Grigoriev I.V."/>
            <person name="Hibbett D.S."/>
            <person name="Martin F."/>
        </authorList>
    </citation>
    <scope>NUCLEOTIDE SEQUENCE [LARGE SCALE GENOMIC DNA]</scope>
    <source>
        <strain evidence="2">Zn</strain>
    </source>
</reference>
<evidence type="ECO:0000313" key="1">
    <source>
        <dbReference type="EMBL" id="KIN00086.1"/>
    </source>
</evidence>
<dbReference type="EMBL" id="KN832877">
    <property type="protein sequence ID" value="KIN00086.1"/>
    <property type="molecule type" value="Genomic_DNA"/>
</dbReference>
<protein>
    <submittedName>
        <fullName evidence="1">Uncharacterized protein</fullName>
    </submittedName>
</protein>
<sequence>MVLWVAQVVERNPPELLAAWSNSREGNSSRRRTFWRSQLQEDILEIFAPLRPGVDIQTIICEQESSVWKRWLFDSAAWLADDIFVYHVAQGNLGKDVPQVVFDRFAKLRDLTQFQYVPISLETLPTRGRFKSPGQ</sequence>
<evidence type="ECO:0000313" key="2">
    <source>
        <dbReference type="Proteomes" id="UP000054321"/>
    </source>
</evidence>
<gene>
    <name evidence="1" type="ORF">OIDMADRAFT_54693</name>
</gene>
<dbReference type="AlphaFoldDB" id="A0A0C3GVG6"/>
<organism evidence="1 2">
    <name type="scientific">Oidiodendron maius (strain Zn)</name>
    <dbReference type="NCBI Taxonomy" id="913774"/>
    <lineage>
        <taxon>Eukaryota</taxon>
        <taxon>Fungi</taxon>
        <taxon>Dikarya</taxon>
        <taxon>Ascomycota</taxon>
        <taxon>Pezizomycotina</taxon>
        <taxon>Leotiomycetes</taxon>
        <taxon>Leotiomycetes incertae sedis</taxon>
        <taxon>Myxotrichaceae</taxon>
        <taxon>Oidiodendron</taxon>
    </lineage>
</organism>